<dbReference type="AlphaFoldDB" id="A0A9N9SDB5"/>
<dbReference type="PANTHER" id="PTHR16442:SF1">
    <property type="entry name" value="RING FINGER PROTEIN 17"/>
    <property type="match status" value="1"/>
</dbReference>
<keyword evidence="3" id="KW-1185">Reference proteome</keyword>
<protein>
    <recommendedName>
        <fullName evidence="1">Tudor domain-containing protein</fullName>
    </recommendedName>
</protein>
<dbReference type="SUPFAM" id="SSF63748">
    <property type="entry name" value="Tudor/PWWP/MBT"/>
    <property type="match status" value="1"/>
</dbReference>
<dbReference type="OrthoDB" id="6761716at2759"/>
<name>A0A9N9SDB5_PHACE</name>
<dbReference type="Proteomes" id="UP001153737">
    <property type="component" value="Chromosome 11"/>
</dbReference>
<dbReference type="EMBL" id="OU896717">
    <property type="protein sequence ID" value="CAG9814887.1"/>
    <property type="molecule type" value="Genomic_DNA"/>
</dbReference>
<gene>
    <name evidence="2" type="ORF">PHAECO_LOCUS2771</name>
</gene>
<evidence type="ECO:0000259" key="1">
    <source>
        <dbReference type="Pfam" id="PF00567"/>
    </source>
</evidence>
<feature type="domain" description="Tudor" evidence="1">
    <location>
        <begin position="38"/>
        <end position="158"/>
    </location>
</feature>
<reference evidence="2" key="1">
    <citation type="submission" date="2022-01" db="EMBL/GenBank/DDBJ databases">
        <authorList>
            <person name="King R."/>
        </authorList>
    </citation>
    <scope>NUCLEOTIDE SEQUENCE</scope>
</reference>
<sequence>MDRFQREDIDWKYIQQHTDKQNYEIPCFYDTQSWNIGETYSMRIGNIYDPSKFWTVFCDRELTIFQEFLNNFYKINSDIYKMPKQSVKRLQYCVAFTDGEYYRGLIVDIPLFGSLDNKLSVFLLDFGFSAVVYSNDIHYLSKNLFEVPQFSVRSCIYGMEPYNTDTWTVDEVKRFSELTTKKRLLCVLENTDPSRKIVYITIHDFDEISRDKPIRDVLISERLAKMTTLENKKNKKVGKSKFAPKIKYPFLFPTFEAIEGAETPSTVYTSELLKSCLTAGIILFKSYYSYNGINLS</sequence>
<proteinExistence type="predicted"/>
<dbReference type="Gene3D" id="2.40.50.90">
    <property type="match status" value="1"/>
</dbReference>
<dbReference type="Gene3D" id="2.30.30.140">
    <property type="match status" value="1"/>
</dbReference>
<dbReference type="InterPro" id="IPR035437">
    <property type="entry name" value="SNase_OB-fold_sf"/>
</dbReference>
<organism evidence="2 3">
    <name type="scientific">Phaedon cochleariae</name>
    <name type="common">Mustard beetle</name>
    <dbReference type="NCBI Taxonomy" id="80249"/>
    <lineage>
        <taxon>Eukaryota</taxon>
        <taxon>Metazoa</taxon>
        <taxon>Ecdysozoa</taxon>
        <taxon>Arthropoda</taxon>
        <taxon>Hexapoda</taxon>
        <taxon>Insecta</taxon>
        <taxon>Pterygota</taxon>
        <taxon>Neoptera</taxon>
        <taxon>Endopterygota</taxon>
        <taxon>Coleoptera</taxon>
        <taxon>Polyphaga</taxon>
        <taxon>Cucujiformia</taxon>
        <taxon>Chrysomeloidea</taxon>
        <taxon>Chrysomelidae</taxon>
        <taxon>Chrysomelinae</taxon>
        <taxon>Chrysomelini</taxon>
        <taxon>Phaedon</taxon>
    </lineage>
</organism>
<dbReference type="GO" id="GO:0005737">
    <property type="term" value="C:cytoplasm"/>
    <property type="evidence" value="ECO:0007669"/>
    <property type="project" value="UniProtKB-ARBA"/>
</dbReference>
<reference evidence="2" key="2">
    <citation type="submission" date="2022-10" db="EMBL/GenBank/DDBJ databases">
        <authorList>
            <consortium name="ENA_rothamsted_submissions"/>
            <consortium name="culmorum"/>
            <person name="King R."/>
        </authorList>
    </citation>
    <scope>NUCLEOTIDE SEQUENCE</scope>
</reference>
<dbReference type="PANTHER" id="PTHR16442">
    <property type="entry name" value="RING FINGER PROTEIN 17"/>
    <property type="match status" value="1"/>
</dbReference>
<dbReference type="InterPro" id="IPR002999">
    <property type="entry name" value="Tudor"/>
</dbReference>
<evidence type="ECO:0000313" key="2">
    <source>
        <dbReference type="EMBL" id="CAG9814887.1"/>
    </source>
</evidence>
<accession>A0A9N9SDB5</accession>
<evidence type="ECO:0000313" key="3">
    <source>
        <dbReference type="Proteomes" id="UP001153737"/>
    </source>
</evidence>
<dbReference type="Pfam" id="PF00567">
    <property type="entry name" value="TUDOR"/>
    <property type="match status" value="1"/>
</dbReference>